<evidence type="ECO:0000259" key="1">
    <source>
        <dbReference type="PROSITE" id="PS51459"/>
    </source>
</evidence>
<dbReference type="Pfam" id="PF21248">
    <property type="entry name" value="SoFic-like_C"/>
    <property type="match status" value="1"/>
</dbReference>
<dbReference type="InterPro" id="IPR003812">
    <property type="entry name" value="Fido"/>
</dbReference>
<sequence>IYKAISDSIKEETATSATKEVLRNREALWAGYRSIHKTGRISLDTLIEVFQQVKDTPLKLRSPQTQIVIRRGYSEFRSGEIVYTPPRGVGIIEELLDNLFEYLESEDPFHTDPLIKMAISHYQFEAIHPFSDGNGRTGRILNLLYLVNQGLLVLPVLYLSKYIIENKDDYYYRLGAVTQRGDWKGWLIYMMNAVKFTSTYTNSLIDDIVNQMEAPLEYGKAKMKWYNKEVNETLFTQPYIKPGKLNQVLKRASRTTLTKYMTELTDLGILSPKKDGKEVYYINNDLLRILED</sequence>
<name>A0A0F8WGD6_9ZZZZ</name>
<dbReference type="InterPro" id="IPR036597">
    <property type="entry name" value="Fido-like_dom_sf"/>
</dbReference>
<reference evidence="2" key="1">
    <citation type="journal article" date="2015" name="Nature">
        <title>Complex archaea that bridge the gap between prokaryotes and eukaryotes.</title>
        <authorList>
            <person name="Spang A."/>
            <person name="Saw J.H."/>
            <person name="Jorgensen S.L."/>
            <person name="Zaremba-Niedzwiedzka K."/>
            <person name="Martijn J."/>
            <person name="Lind A.E."/>
            <person name="van Eijk R."/>
            <person name="Schleper C."/>
            <person name="Guy L."/>
            <person name="Ettema T.J."/>
        </authorList>
    </citation>
    <scope>NUCLEOTIDE SEQUENCE</scope>
</reference>
<dbReference type="SUPFAM" id="SSF140931">
    <property type="entry name" value="Fic-like"/>
    <property type="match status" value="1"/>
</dbReference>
<dbReference type="InterPro" id="IPR040198">
    <property type="entry name" value="Fido_containing"/>
</dbReference>
<comment type="caution">
    <text evidence="2">The sequence shown here is derived from an EMBL/GenBank/DDBJ whole genome shotgun (WGS) entry which is preliminary data.</text>
</comment>
<organism evidence="2">
    <name type="scientific">marine sediment metagenome</name>
    <dbReference type="NCBI Taxonomy" id="412755"/>
    <lineage>
        <taxon>unclassified sequences</taxon>
        <taxon>metagenomes</taxon>
        <taxon>ecological metagenomes</taxon>
    </lineage>
</organism>
<dbReference type="Gene3D" id="1.10.3290.10">
    <property type="entry name" value="Fido-like domain"/>
    <property type="match status" value="1"/>
</dbReference>
<feature type="non-terminal residue" evidence="2">
    <location>
        <position position="1"/>
    </location>
</feature>
<accession>A0A0F8WGD6</accession>
<dbReference type="PANTHER" id="PTHR13504">
    <property type="entry name" value="FIDO DOMAIN-CONTAINING PROTEIN DDB_G0283145"/>
    <property type="match status" value="1"/>
</dbReference>
<gene>
    <name evidence="2" type="ORF">LCGC14_3072280</name>
</gene>
<dbReference type="InterPro" id="IPR048770">
    <property type="entry name" value="SoFic-like_C"/>
</dbReference>
<proteinExistence type="predicted"/>
<dbReference type="Pfam" id="PF02661">
    <property type="entry name" value="Fic"/>
    <property type="match status" value="1"/>
</dbReference>
<feature type="domain" description="Fido" evidence="1">
    <location>
        <begin position="41"/>
        <end position="192"/>
    </location>
</feature>
<evidence type="ECO:0000313" key="2">
    <source>
        <dbReference type="EMBL" id="KKK55663.1"/>
    </source>
</evidence>
<protein>
    <recommendedName>
        <fullName evidence="1">Fido domain-containing protein</fullName>
    </recommendedName>
</protein>
<dbReference type="PANTHER" id="PTHR13504:SF35">
    <property type="entry name" value="PROTEIN ADENYLYLTRANSFERASE SOFIC"/>
    <property type="match status" value="1"/>
</dbReference>
<dbReference type="AlphaFoldDB" id="A0A0F8WGD6"/>
<dbReference type="EMBL" id="LAZR01065382">
    <property type="protein sequence ID" value="KKK55663.1"/>
    <property type="molecule type" value="Genomic_DNA"/>
</dbReference>
<dbReference type="PROSITE" id="PS51459">
    <property type="entry name" value="FIDO"/>
    <property type="match status" value="1"/>
</dbReference>